<dbReference type="PANTHER" id="PTHR23509">
    <property type="entry name" value="PA-PL1 PHOSPHOLIPASE FAMILY"/>
    <property type="match status" value="1"/>
</dbReference>
<dbReference type="GO" id="GO:0004620">
    <property type="term" value="F:phospholipase activity"/>
    <property type="evidence" value="ECO:0007669"/>
    <property type="project" value="TreeGrafter"/>
</dbReference>
<dbReference type="AlphaFoldDB" id="D2V9R6"/>
<dbReference type="InterPro" id="IPR007751">
    <property type="entry name" value="DUF676_lipase-like"/>
</dbReference>
<evidence type="ECO:0000256" key="1">
    <source>
        <dbReference type="SAM" id="MobiDB-lite"/>
    </source>
</evidence>
<dbReference type="STRING" id="5762.D2V9R6"/>
<dbReference type="EMBL" id="GG738858">
    <property type="protein sequence ID" value="EFC46515.1"/>
    <property type="molecule type" value="Genomic_DNA"/>
</dbReference>
<dbReference type="eggNOG" id="KOG2308">
    <property type="taxonomic scope" value="Eukaryota"/>
</dbReference>
<evidence type="ECO:0000313" key="3">
    <source>
        <dbReference type="EMBL" id="EFC46515.1"/>
    </source>
</evidence>
<dbReference type="RefSeq" id="XP_002679259.1">
    <property type="nucleotide sequence ID" value="XM_002679213.1"/>
</dbReference>
<accession>D2V9R6</accession>
<dbReference type="InterPro" id="IPR029058">
    <property type="entry name" value="AB_hydrolase_fold"/>
</dbReference>
<dbReference type="KEGG" id="ngr:NAEGRDRAFT_79099"/>
<dbReference type="PANTHER" id="PTHR23509:SF10">
    <property type="entry name" value="LD21067P"/>
    <property type="match status" value="1"/>
</dbReference>
<gene>
    <name evidence="3" type="ORF">NAEGRDRAFT_79099</name>
</gene>
<feature type="domain" description="DDHD" evidence="2">
    <location>
        <begin position="229"/>
        <end position="394"/>
    </location>
</feature>
<dbReference type="SUPFAM" id="SSF53474">
    <property type="entry name" value="alpha/beta-Hydrolases"/>
    <property type="match status" value="1"/>
</dbReference>
<feature type="compositionally biased region" description="Low complexity" evidence="1">
    <location>
        <begin position="30"/>
        <end position="39"/>
    </location>
</feature>
<dbReference type="GO" id="GO:0046872">
    <property type="term" value="F:metal ion binding"/>
    <property type="evidence" value="ECO:0007669"/>
    <property type="project" value="InterPro"/>
</dbReference>
<feature type="region of interest" description="Disordered" evidence="1">
    <location>
        <begin position="1"/>
        <end position="43"/>
    </location>
</feature>
<dbReference type="Pfam" id="PF05057">
    <property type="entry name" value="DUF676"/>
    <property type="match status" value="1"/>
</dbReference>
<reference evidence="3 4" key="1">
    <citation type="journal article" date="2010" name="Cell">
        <title>The genome of Naegleria gruberi illuminates early eukaryotic versatility.</title>
        <authorList>
            <person name="Fritz-Laylin L.K."/>
            <person name="Prochnik S.E."/>
            <person name="Ginger M.L."/>
            <person name="Dacks J.B."/>
            <person name="Carpenter M.L."/>
            <person name="Field M.C."/>
            <person name="Kuo A."/>
            <person name="Paredez A."/>
            <person name="Chapman J."/>
            <person name="Pham J."/>
            <person name="Shu S."/>
            <person name="Neupane R."/>
            <person name="Cipriano M."/>
            <person name="Mancuso J."/>
            <person name="Tu H."/>
            <person name="Salamov A."/>
            <person name="Lindquist E."/>
            <person name="Shapiro H."/>
            <person name="Lucas S."/>
            <person name="Grigoriev I.V."/>
            <person name="Cande W.Z."/>
            <person name="Fulton C."/>
            <person name="Rokhsar D.S."/>
            <person name="Dawson S.C."/>
        </authorList>
    </citation>
    <scope>NUCLEOTIDE SEQUENCE [LARGE SCALE GENOMIC DNA]</scope>
    <source>
        <strain evidence="3 4">NEG-M</strain>
    </source>
</reference>
<dbReference type="Pfam" id="PF02862">
    <property type="entry name" value="DDHD"/>
    <property type="match status" value="1"/>
</dbReference>
<dbReference type="Proteomes" id="UP000006671">
    <property type="component" value="Unassembled WGS sequence"/>
</dbReference>
<dbReference type="OrthoDB" id="431378at2759"/>
<protein>
    <submittedName>
        <fullName evidence="3">DHDD domain-containing protein</fullName>
    </submittedName>
</protein>
<name>D2V9R6_NAEGR</name>
<organism evidence="4">
    <name type="scientific">Naegleria gruberi</name>
    <name type="common">Amoeba</name>
    <dbReference type="NCBI Taxonomy" id="5762"/>
    <lineage>
        <taxon>Eukaryota</taxon>
        <taxon>Discoba</taxon>
        <taxon>Heterolobosea</taxon>
        <taxon>Tetramitia</taxon>
        <taxon>Eutetramitia</taxon>
        <taxon>Vahlkampfiidae</taxon>
        <taxon>Naegleria</taxon>
    </lineage>
</organism>
<dbReference type="InParanoid" id="D2V9R6"/>
<dbReference type="Gene3D" id="3.40.50.1820">
    <property type="entry name" value="alpha/beta hydrolase"/>
    <property type="match status" value="1"/>
</dbReference>
<dbReference type="GeneID" id="8859594"/>
<proteinExistence type="predicted"/>
<dbReference type="OMA" id="DILYQHQ"/>
<dbReference type="GO" id="GO:0005737">
    <property type="term" value="C:cytoplasm"/>
    <property type="evidence" value="ECO:0007669"/>
    <property type="project" value="TreeGrafter"/>
</dbReference>
<evidence type="ECO:0000313" key="4">
    <source>
        <dbReference type="Proteomes" id="UP000006671"/>
    </source>
</evidence>
<evidence type="ECO:0000259" key="2">
    <source>
        <dbReference type="PROSITE" id="PS51043"/>
    </source>
</evidence>
<dbReference type="VEuPathDB" id="AmoebaDB:NAEGRDRAFT_79099"/>
<dbReference type="InterPro" id="IPR004177">
    <property type="entry name" value="DDHD_dom"/>
</dbReference>
<keyword evidence="4" id="KW-1185">Reference proteome</keyword>
<dbReference type="SMART" id="SM01127">
    <property type="entry name" value="DDHD"/>
    <property type="match status" value="1"/>
</dbReference>
<dbReference type="PROSITE" id="PS51043">
    <property type="entry name" value="DDHD"/>
    <property type="match status" value="1"/>
</dbReference>
<dbReference type="InterPro" id="IPR058055">
    <property type="entry name" value="PA-PLA1"/>
</dbReference>
<sequence length="401" mass="46119">MWKGWNDLVGTVTGGNHHTSTENSEESEASNEATNNSSSVPSSEYYTKDDFELINNKEDAEIHLVILIAGMGARKGHYLSDSLLVPFGKWFDINKCQQAMKEEVSNCFKSYANDQVKKRSPHILIRSIDYCSTVREEGGYNEKLNLISMKSGVQFLRLIANESMIDVLMYNSEKIKQQMQTTAVKQINEIFEEFKDVPIKSVSFVGHSLGSVLAFDILYQHQESGNTLLKMNPNRCFLVGSPLGLFLTMSVQTTNQYLEAFHCVNPQTNKKQLLKEIDVYHLYHPYDPVAYRLDPHLDSRFGKHDPHSLEYFARRFNPNHYVNQFNNYKAKIFGNQEKIDEELSELLKQYEIIDYCLPVNSELVINEYLSAGDVHLKYWNNTEVICFILEKMNLISANKSE</sequence>